<keyword evidence="1" id="KW-1133">Transmembrane helix</keyword>
<protein>
    <submittedName>
        <fullName evidence="2">Unannotated protein</fullName>
    </submittedName>
</protein>
<keyword evidence="1" id="KW-0812">Transmembrane</keyword>
<name>A0A6J6M2Q6_9ZZZZ</name>
<keyword evidence="1" id="KW-0472">Membrane</keyword>
<evidence type="ECO:0000313" key="2">
    <source>
        <dbReference type="EMBL" id="CAB4666833.1"/>
    </source>
</evidence>
<sequence>MHQRDSDLNQQGSLAPLGIGLAMLSLTSVLAILASGSLYLTERRLTTVAESTAIAVLIDAKGDLSQTLTPLARRWLDQAPLNGLHQVELVEASSADLRTVRVRLCSSSKPIFANYMFSEIGRVCSEALARRGR</sequence>
<feature type="transmembrane region" description="Helical" evidence="1">
    <location>
        <begin position="14"/>
        <end position="34"/>
    </location>
</feature>
<evidence type="ECO:0000256" key="1">
    <source>
        <dbReference type="SAM" id="Phobius"/>
    </source>
</evidence>
<dbReference type="AlphaFoldDB" id="A0A6J6M2Q6"/>
<accession>A0A6J6M2Q6</accession>
<gene>
    <name evidence="2" type="ORF">UFOPK2328_00340</name>
</gene>
<dbReference type="EMBL" id="CAEZWX010000029">
    <property type="protein sequence ID" value="CAB4666833.1"/>
    <property type="molecule type" value="Genomic_DNA"/>
</dbReference>
<proteinExistence type="predicted"/>
<organism evidence="2">
    <name type="scientific">freshwater metagenome</name>
    <dbReference type="NCBI Taxonomy" id="449393"/>
    <lineage>
        <taxon>unclassified sequences</taxon>
        <taxon>metagenomes</taxon>
        <taxon>ecological metagenomes</taxon>
    </lineage>
</organism>
<reference evidence="2" key="1">
    <citation type="submission" date="2020-05" db="EMBL/GenBank/DDBJ databases">
        <authorList>
            <person name="Chiriac C."/>
            <person name="Salcher M."/>
            <person name="Ghai R."/>
            <person name="Kavagutti S V."/>
        </authorList>
    </citation>
    <scope>NUCLEOTIDE SEQUENCE</scope>
</reference>